<evidence type="ECO:0000256" key="30">
    <source>
        <dbReference type="PROSITE-ProRule" id="PRU10141"/>
    </source>
</evidence>
<protein>
    <recommendedName>
        <fullName evidence="29">Calcium-dependent protein kinase 1</fullName>
        <ecNumber evidence="5">2.7.11.1</ecNumber>
    </recommendedName>
</protein>
<evidence type="ECO:0000256" key="15">
    <source>
        <dbReference type="ARBA" id="ARBA00022777"/>
    </source>
</evidence>
<dbReference type="PROSITE" id="PS00107">
    <property type="entry name" value="PROTEIN_KINASE_ATP"/>
    <property type="match status" value="1"/>
</dbReference>
<evidence type="ECO:0000256" key="3">
    <source>
        <dbReference type="ARBA" id="ARBA00004342"/>
    </source>
</evidence>
<dbReference type="InterPro" id="IPR011009">
    <property type="entry name" value="Kinase-like_dom_sf"/>
</dbReference>
<sequence length="534" mass="60237">MVDAPLSCCGGAHLKTPVSRNGRACGSAPPAVGPHSDYFALERTVQHVARPANNRPLQGGVETAPWKFKREGFILSFVGPLTDSYDVEPRKLGQGTYGSVCRAVNKSTKTVRAVKTISKSKVRNVKRFKQEISIMKSLDHPNIIKLFETFEDHKNVYLVMELCRGGELFDRIIEQGYFSEAYACSLMRCILAALFYLHRHGIVHRDLKPENFMFLDKGKDAPFKIIDFGLATRFSNNSYMSTRAGTPFYVAPQVLQGKYTYKCDMWSAGVILYILLCGYPPFHGENDAEILARVKVGRYKFNEHDWKGVSSEAKDLVRKLMAFDPHQRLSAEQALNHPWIKHFSSAPNPATDAPFSRTMLDHFRNPLRSPKVVALSIDCRWSRGHAISGHFTPTVTLLVANFCLQHWTRTETEALRFKSCEEDVCWAAFRVFDLDGNGRISAQDLAHVLLNTDVQSVFPSPGSGNSAPHSATPAEDDPQREGHKGAVHRLSPQEKHHQMQQIRSIIREVDRNGDGEIDFDEFMDMMRRSTMYGL</sequence>
<keyword evidence="23" id="KW-0966">Cell projection</keyword>
<evidence type="ECO:0000259" key="32">
    <source>
        <dbReference type="PROSITE" id="PS50011"/>
    </source>
</evidence>
<dbReference type="GO" id="GO:0020005">
    <property type="term" value="C:symbiont-containing vacuole membrane"/>
    <property type="evidence" value="ECO:0007669"/>
    <property type="project" value="UniProtKB-SubCell"/>
</dbReference>
<evidence type="ECO:0000256" key="16">
    <source>
        <dbReference type="ARBA" id="ARBA00022837"/>
    </source>
</evidence>
<dbReference type="GO" id="GO:0004674">
    <property type="term" value="F:protein serine/threonine kinase activity"/>
    <property type="evidence" value="ECO:0007669"/>
    <property type="project" value="UniProtKB-KW"/>
</dbReference>
<reference evidence="34" key="1">
    <citation type="submission" date="2013-10" db="EMBL/GenBank/DDBJ databases">
        <title>Genomic analysis of the causative agents of coccidiosis in chickens.</title>
        <authorList>
            <person name="Reid A.J."/>
            <person name="Blake D."/>
            <person name="Billington K."/>
            <person name="Browne H."/>
            <person name="Dunn M."/>
            <person name="Hung S."/>
            <person name="Kawahara F."/>
            <person name="Miranda-Saavedra D."/>
            <person name="Mourier T."/>
            <person name="Nagra H."/>
            <person name="Otto T.D."/>
            <person name="Rawlings N."/>
            <person name="Sanchez A."/>
            <person name="Sanders M."/>
            <person name="Subramaniam C."/>
            <person name="Tay Y."/>
            <person name="Dear P."/>
            <person name="Doerig C."/>
            <person name="Gruber A."/>
            <person name="Parkinson J."/>
            <person name="Shirley M."/>
            <person name="Wan K.L."/>
            <person name="Berriman M."/>
            <person name="Tomley F."/>
            <person name="Pain A."/>
        </authorList>
    </citation>
    <scope>NUCLEOTIDE SEQUENCE [LARGE SCALE GENOMIC DNA]</scope>
    <source>
        <strain evidence="34">Houghton</strain>
    </source>
</reference>
<organism evidence="34 35">
    <name type="scientific">Eimeria brunetti</name>
    <dbReference type="NCBI Taxonomy" id="51314"/>
    <lineage>
        <taxon>Eukaryota</taxon>
        <taxon>Sar</taxon>
        <taxon>Alveolata</taxon>
        <taxon>Apicomplexa</taxon>
        <taxon>Conoidasida</taxon>
        <taxon>Coccidia</taxon>
        <taxon>Eucoccidiorida</taxon>
        <taxon>Eimeriorina</taxon>
        <taxon>Eimeriidae</taxon>
        <taxon>Eimeria</taxon>
    </lineage>
</organism>
<evidence type="ECO:0000256" key="7">
    <source>
        <dbReference type="ARBA" id="ARBA00022511"/>
    </source>
</evidence>
<evidence type="ECO:0000256" key="5">
    <source>
        <dbReference type="ARBA" id="ARBA00012513"/>
    </source>
</evidence>
<comment type="cofactor">
    <cofactor evidence="1">
        <name>Mg(2+)</name>
        <dbReference type="ChEBI" id="CHEBI:18420"/>
    </cofactor>
</comment>
<keyword evidence="22" id="KW-0564">Palmitate</keyword>
<evidence type="ECO:0000256" key="21">
    <source>
        <dbReference type="ARBA" id="ARBA00023136"/>
    </source>
</evidence>
<dbReference type="PROSITE" id="PS00018">
    <property type="entry name" value="EF_HAND_1"/>
    <property type="match status" value="2"/>
</dbReference>
<dbReference type="InterPro" id="IPR008271">
    <property type="entry name" value="Ser/Thr_kinase_AS"/>
</dbReference>
<dbReference type="SMART" id="SM00054">
    <property type="entry name" value="EFh"/>
    <property type="match status" value="2"/>
</dbReference>
<dbReference type="Gene3D" id="3.30.200.20">
    <property type="entry name" value="Phosphorylase Kinase, domain 1"/>
    <property type="match status" value="1"/>
</dbReference>
<feature type="domain" description="EF-hand" evidence="33">
    <location>
        <begin position="420"/>
        <end position="455"/>
    </location>
</feature>
<evidence type="ECO:0000256" key="9">
    <source>
        <dbReference type="ARBA" id="ARBA00022553"/>
    </source>
</evidence>
<evidence type="ECO:0000256" key="13">
    <source>
        <dbReference type="ARBA" id="ARBA00022737"/>
    </source>
</evidence>
<dbReference type="FunFam" id="3.30.200.20:FF:000315">
    <property type="entry name" value="Calcium-dependent protein kinase 3"/>
    <property type="match status" value="1"/>
</dbReference>
<evidence type="ECO:0000313" key="35">
    <source>
        <dbReference type="Proteomes" id="UP000030750"/>
    </source>
</evidence>
<dbReference type="Gene3D" id="1.10.510.10">
    <property type="entry name" value="Transferase(Phosphotransferase) domain 1"/>
    <property type="match status" value="1"/>
</dbReference>
<dbReference type="GO" id="GO:0005524">
    <property type="term" value="F:ATP binding"/>
    <property type="evidence" value="ECO:0007669"/>
    <property type="project" value="UniProtKB-UniRule"/>
</dbReference>
<dbReference type="SUPFAM" id="SSF56112">
    <property type="entry name" value="Protein kinase-like (PK-like)"/>
    <property type="match status" value="1"/>
</dbReference>
<dbReference type="PROSITE" id="PS50222">
    <property type="entry name" value="EF_HAND_2"/>
    <property type="match status" value="2"/>
</dbReference>
<dbReference type="InterPro" id="IPR000719">
    <property type="entry name" value="Prot_kinase_dom"/>
</dbReference>
<dbReference type="PROSITE" id="PS50011">
    <property type="entry name" value="PROTEIN_KINASE_DOM"/>
    <property type="match status" value="1"/>
</dbReference>
<feature type="domain" description="Protein kinase" evidence="32">
    <location>
        <begin position="86"/>
        <end position="340"/>
    </location>
</feature>
<keyword evidence="7" id="KW-1032">Host cell membrane</keyword>
<evidence type="ECO:0000256" key="31">
    <source>
        <dbReference type="SAM" id="MobiDB-lite"/>
    </source>
</evidence>
<keyword evidence="14 30" id="KW-0547">Nucleotide-binding</keyword>
<comment type="catalytic activity">
    <reaction evidence="27">
        <text>L-seryl-[protein] + ATP = O-phospho-L-seryl-[protein] + ADP + H(+)</text>
        <dbReference type="Rhea" id="RHEA:17989"/>
        <dbReference type="Rhea" id="RHEA-COMP:9863"/>
        <dbReference type="Rhea" id="RHEA-COMP:11604"/>
        <dbReference type="ChEBI" id="CHEBI:15378"/>
        <dbReference type="ChEBI" id="CHEBI:29999"/>
        <dbReference type="ChEBI" id="CHEBI:30616"/>
        <dbReference type="ChEBI" id="CHEBI:83421"/>
        <dbReference type="ChEBI" id="CHEBI:456216"/>
        <dbReference type="EC" id="2.7.11.1"/>
    </reaction>
</comment>
<evidence type="ECO:0000256" key="29">
    <source>
        <dbReference type="ARBA" id="ARBA00068067"/>
    </source>
</evidence>
<evidence type="ECO:0000256" key="10">
    <source>
        <dbReference type="ARBA" id="ARBA00022679"/>
    </source>
</evidence>
<keyword evidence="8" id="KW-0723">Serine/threonine-protein kinase</keyword>
<feature type="domain" description="EF-hand" evidence="33">
    <location>
        <begin position="497"/>
        <end position="532"/>
    </location>
</feature>
<dbReference type="GO" id="GO:0005509">
    <property type="term" value="F:calcium ion binding"/>
    <property type="evidence" value="ECO:0007669"/>
    <property type="project" value="InterPro"/>
</dbReference>
<feature type="binding site" evidence="30">
    <location>
        <position position="115"/>
    </location>
    <ligand>
        <name>ATP</name>
        <dbReference type="ChEBI" id="CHEBI:30616"/>
    </ligand>
</feature>
<evidence type="ECO:0000256" key="24">
    <source>
        <dbReference type="ARBA" id="ARBA00023288"/>
    </source>
</evidence>
<dbReference type="Pfam" id="PF00069">
    <property type="entry name" value="Pkinase"/>
    <property type="match status" value="1"/>
</dbReference>
<dbReference type="SMART" id="SM00220">
    <property type="entry name" value="S_TKc"/>
    <property type="match status" value="1"/>
</dbReference>
<evidence type="ECO:0000313" key="34">
    <source>
        <dbReference type="EMBL" id="CDJ52162.1"/>
    </source>
</evidence>
<dbReference type="OrthoDB" id="40902at2759"/>
<comment type="subcellular location">
    <subcellularLocation>
        <location evidence="3">Cell membrane</location>
        <topology evidence="3">Lipid-anchor</topology>
        <orientation evidence="3">Cytoplasmic side</orientation>
    </subcellularLocation>
    <subcellularLocation>
        <location evidence="2">Cell projection</location>
        <location evidence="2">Cilium</location>
        <location evidence="2">Flagellum</location>
    </subcellularLocation>
    <subcellularLocation>
        <location evidence="4">Host cell membrane</location>
        <topology evidence="4">Lipid-anchor</topology>
    </subcellularLocation>
    <subcellularLocation>
        <location evidence="28">Parasitophorous vacuole membrane</location>
        <topology evidence="28">Lipid-anchor</topology>
    </subcellularLocation>
</comment>
<evidence type="ECO:0000256" key="20">
    <source>
        <dbReference type="ARBA" id="ARBA00023069"/>
    </source>
</evidence>
<evidence type="ECO:0000256" key="4">
    <source>
        <dbReference type="ARBA" id="ARBA00004425"/>
    </source>
</evidence>
<reference evidence="34" key="2">
    <citation type="submission" date="2013-10" db="EMBL/GenBank/DDBJ databases">
        <authorList>
            <person name="Aslett M."/>
        </authorList>
    </citation>
    <scope>NUCLEOTIDE SEQUENCE [LARGE SCALE GENOMIC DNA]</scope>
    <source>
        <strain evidence="34">Houghton</strain>
    </source>
</reference>
<evidence type="ECO:0000256" key="17">
    <source>
        <dbReference type="ARBA" id="ARBA00022840"/>
    </source>
</evidence>
<evidence type="ECO:0000256" key="28">
    <source>
        <dbReference type="ARBA" id="ARBA00060437"/>
    </source>
</evidence>
<keyword evidence="17 30" id="KW-0067">ATP-binding</keyword>
<accession>U6LP87</accession>
<evidence type="ECO:0000256" key="19">
    <source>
        <dbReference type="ARBA" id="ARBA00022870"/>
    </source>
</evidence>
<dbReference type="InterPro" id="IPR018247">
    <property type="entry name" value="EF_Hand_1_Ca_BS"/>
</dbReference>
<keyword evidence="35" id="KW-1185">Reference proteome</keyword>
<evidence type="ECO:0000256" key="14">
    <source>
        <dbReference type="ARBA" id="ARBA00022741"/>
    </source>
</evidence>
<gene>
    <name evidence="34" type="ORF">EBH_0047420</name>
</gene>
<feature type="compositionally biased region" description="Polar residues" evidence="31">
    <location>
        <begin position="459"/>
        <end position="469"/>
    </location>
</feature>
<dbReference type="InterPro" id="IPR011992">
    <property type="entry name" value="EF-hand-dom_pair"/>
</dbReference>
<evidence type="ECO:0000259" key="33">
    <source>
        <dbReference type="PROSITE" id="PS50222"/>
    </source>
</evidence>
<dbReference type="Gene3D" id="1.10.238.10">
    <property type="entry name" value="EF-hand"/>
    <property type="match status" value="2"/>
</dbReference>
<comment type="catalytic activity">
    <reaction evidence="26">
        <text>L-threonyl-[protein] + ATP = O-phospho-L-threonyl-[protein] + ADP + H(+)</text>
        <dbReference type="Rhea" id="RHEA:46608"/>
        <dbReference type="Rhea" id="RHEA-COMP:11060"/>
        <dbReference type="Rhea" id="RHEA-COMP:11605"/>
        <dbReference type="ChEBI" id="CHEBI:15378"/>
        <dbReference type="ChEBI" id="CHEBI:30013"/>
        <dbReference type="ChEBI" id="CHEBI:30616"/>
        <dbReference type="ChEBI" id="CHEBI:61977"/>
        <dbReference type="ChEBI" id="CHEBI:456216"/>
        <dbReference type="EC" id="2.7.11.1"/>
    </reaction>
</comment>
<keyword evidence="18" id="KW-0282">Flagellum</keyword>
<dbReference type="PANTHER" id="PTHR24349">
    <property type="entry name" value="SERINE/THREONINE-PROTEIN KINASE"/>
    <property type="match status" value="1"/>
</dbReference>
<dbReference type="FunFam" id="1.10.510.10:FF:000398">
    <property type="entry name" value="Calcium-dependent protein kinase 1"/>
    <property type="match status" value="1"/>
</dbReference>
<dbReference type="CDD" id="cd00051">
    <property type="entry name" value="EFh"/>
    <property type="match status" value="1"/>
</dbReference>
<dbReference type="CDD" id="cd05117">
    <property type="entry name" value="STKc_CAMK"/>
    <property type="match status" value="1"/>
</dbReference>
<dbReference type="GO" id="GO:0020002">
    <property type="term" value="C:host cell plasma membrane"/>
    <property type="evidence" value="ECO:0007669"/>
    <property type="project" value="UniProtKB-SubCell"/>
</dbReference>
<dbReference type="InterPro" id="IPR002048">
    <property type="entry name" value="EF_hand_dom"/>
</dbReference>
<dbReference type="AlphaFoldDB" id="U6LP87"/>
<dbReference type="Pfam" id="PF13499">
    <property type="entry name" value="EF-hand_7"/>
    <property type="match status" value="1"/>
</dbReference>
<dbReference type="GO" id="GO:0005886">
    <property type="term" value="C:plasma membrane"/>
    <property type="evidence" value="ECO:0007669"/>
    <property type="project" value="UniProtKB-SubCell"/>
</dbReference>
<comment type="similarity">
    <text evidence="25">Belongs to the protein kinase superfamily. Ser/Thr protein kinase family. CDPK subfamily.</text>
</comment>
<keyword evidence="19" id="KW-1043">Host membrane</keyword>
<dbReference type="EMBL" id="HG713081">
    <property type="protein sequence ID" value="CDJ52162.1"/>
    <property type="molecule type" value="Genomic_DNA"/>
</dbReference>
<name>U6LP87_9EIME</name>
<dbReference type="InterPro" id="IPR017441">
    <property type="entry name" value="Protein_kinase_ATP_BS"/>
</dbReference>
<dbReference type="PROSITE" id="PS00108">
    <property type="entry name" value="PROTEIN_KINASE_ST"/>
    <property type="match status" value="1"/>
</dbReference>
<evidence type="ECO:0000256" key="27">
    <source>
        <dbReference type="ARBA" id="ARBA00048679"/>
    </source>
</evidence>
<keyword evidence="9" id="KW-0597">Phosphoprotein</keyword>
<keyword evidence="20" id="KW-0969">Cilium</keyword>
<evidence type="ECO:0000256" key="22">
    <source>
        <dbReference type="ARBA" id="ARBA00023139"/>
    </source>
</evidence>
<evidence type="ECO:0000256" key="2">
    <source>
        <dbReference type="ARBA" id="ARBA00004230"/>
    </source>
</evidence>
<keyword evidence="10" id="KW-0808">Transferase</keyword>
<dbReference type="Proteomes" id="UP000030750">
    <property type="component" value="Unassembled WGS sequence"/>
</dbReference>
<evidence type="ECO:0000256" key="11">
    <source>
        <dbReference type="ARBA" id="ARBA00022707"/>
    </source>
</evidence>
<keyword evidence="21" id="KW-0472">Membrane</keyword>
<keyword evidence="16" id="KW-0106">Calcium</keyword>
<evidence type="ECO:0000256" key="6">
    <source>
        <dbReference type="ARBA" id="ARBA00022475"/>
    </source>
</evidence>
<keyword evidence="13" id="KW-0677">Repeat</keyword>
<evidence type="ECO:0000256" key="25">
    <source>
        <dbReference type="ARBA" id="ARBA00024334"/>
    </source>
</evidence>
<feature type="region of interest" description="Disordered" evidence="31">
    <location>
        <begin position="459"/>
        <end position="500"/>
    </location>
</feature>
<dbReference type="VEuPathDB" id="ToxoDB:EBH_0047420"/>
<dbReference type="SUPFAM" id="SSF47473">
    <property type="entry name" value="EF-hand"/>
    <property type="match status" value="1"/>
</dbReference>
<dbReference type="EC" id="2.7.11.1" evidence="5"/>
<keyword evidence="15 34" id="KW-0418">Kinase</keyword>
<proteinExistence type="inferred from homology"/>
<dbReference type="GO" id="GO:0031514">
    <property type="term" value="C:motile cilium"/>
    <property type="evidence" value="ECO:0007669"/>
    <property type="project" value="UniProtKB-SubCell"/>
</dbReference>
<evidence type="ECO:0000256" key="12">
    <source>
        <dbReference type="ARBA" id="ARBA00022723"/>
    </source>
</evidence>
<evidence type="ECO:0000256" key="1">
    <source>
        <dbReference type="ARBA" id="ARBA00001946"/>
    </source>
</evidence>
<evidence type="ECO:0000256" key="26">
    <source>
        <dbReference type="ARBA" id="ARBA00047899"/>
    </source>
</evidence>
<keyword evidence="6" id="KW-1003">Cell membrane</keyword>
<keyword evidence="24" id="KW-0449">Lipoprotein</keyword>
<dbReference type="InterPro" id="IPR050205">
    <property type="entry name" value="CDPK_Ser/Thr_kinases"/>
</dbReference>
<evidence type="ECO:0000256" key="18">
    <source>
        <dbReference type="ARBA" id="ARBA00022846"/>
    </source>
</evidence>
<keyword evidence="11" id="KW-0519">Myristate</keyword>
<evidence type="ECO:0000256" key="8">
    <source>
        <dbReference type="ARBA" id="ARBA00022527"/>
    </source>
</evidence>
<keyword evidence="12" id="KW-0479">Metal-binding</keyword>
<evidence type="ECO:0000256" key="23">
    <source>
        <dbReference type="ARBA" id="ARBA00023273"/>
    </source>
</evidence>